<dbReference type="EMBL" id="MLJW01002987">
    <property type="protein sequence ID" value="OIQ73141.1"/>
    <property type="molecule type" value="Genomic_DNA"/>
</dbReference>
<dbReference type="AlphaFoldDB" id="A0A1J5QAZ0"/>
<accession>A0A1J5QAZ0</accession>
<sequence>MIAPLKSPSIDCELPMAINTWGRGCEVVVVVPASVGTLAQGDRTRAMLVSSATRGRRRRVFMACTI</sequence>
<proteinExistence type="predicted"/>
<gene>
    <name evidence="1" type="ORF">GALL_452220</name>
</gene>
<evidence type="ECO:0000313" key="1">
    <source>
        <dbReference type="EMBL" id="OIQ73141.1"/>
    </source>
</evidence>
<organism evidence="1">
    <name type="scientific">mine drainage metagenome</name>
    <dbReference type="NCBI Taxonomy" id="410659"/>
    <lineage>
        <taxon>unclassified sequences</taxon>
        <taxon>metagenomes</taxon>
        <taxon>ecological metagenomes</taxon>
    </lineage>
</organism>
<reference evidence="1" key="1">
    <citation type="submission" date="2016-10" db="EMBL/GenBank/DDBJ databases">
        <title>Sequence of Gallionella enrichment culture.</title>
        <authorList>
            <person name="Poehlein A."/>
            <person name="Muehling M."/>
            <person name="Daniel R."/>
        </authorList>
    </citation>
    <scope>NUCLEOTIDE SEQUENCE</scope>
</reference>
<protein>
    <submittedName>
        <fullName evidence="1">Uncharacterized protein</fullName>
    </submittedName>
</protein>
<comment type="caution">
    <text evidence="1">The sequence shown here is derived from an EMBL/GenBank/DDBJ whole genome shotgun (WGS) entry which is preliminary data.</text>
</comment>
<name>A0A1J5QAZ0_9ZZZZ</name>